<dbReference type="Gene3D" id="1.10.533.10">
    <property type="entry name" value="Death Domain, Fas"/>
    <property type="match status" value="1"/>
</dbReference>
<dbReference type="Proteomes" id="UP000677054">
    <property type="component" value="Unassembled WGS sequence"/>
</dbReference>
<dbReference type="EMBL" id="CAJPEV010000836">
    <property type="protein sequence ID" value="CAG0888955.1"/>
    <property type="molecule type" value="Genomic_DNA"/>
</dbReference>
<name>A0A7R8X7R0_9CRUS</name>
<reference evidence="2" key="1">
    <citation type="submission" date="2020-11" db="EMBL/GenBank/DDBJ databases">
        <authorList>
            <person name="Tran Van P."/>
        </authorList>
    </citation>
    <scope>NUCLEOTIDE SEQUENCE</scope>
</reference>
<dbReference type="InterPro" id="IPR011029">
    <property type="entry name" value="DEATH-like_dom_sf"/>
</dbReference>
<dbReference type="EMBL" id="LR900353">
    <property type="protein sequence ID" value="CAD7245351.1"/>
    <property type="molecule type" value="Genomic_DNA"/>
</dbReference>
<evidence type="ECO:0000259" key="1">
    <source>
        <dbReference type="PROSITE" id="PS50209"/>
    </source>
</evidence>
<accession>A0A7R8X7R0</accession>
<dbReference type="PROSITE" id="PS50209">
    <property type="entry name" value="CARD"/>
    <property type="match status" value="1"/>
</dbReference>
<feature type="domain" description="CARD" evidence="1">
    <location>
        <begin position="30"/>
        <end position="106"/>
    </location>
</feature>
<evidence type="ECO:0000313" key="3">
    <source>
        <dbReference type="Proteomes" id="UP000677054"/>
    </source>
</evidence>
<keyword evidence="3" id="KW-1185">Reference proteome</keyword>
<sequence length="232" mass="26968">MTEVKHIAVPCTVDREIMAHTVRVLYQHWEELQFIEIDIVIRHLVAEGIIEHHEFNYIINNNNTRHNKMLLLVNSLILGRDDAFRLFLKSLRRVGQDRLATILGTVVTFMHSQDRGGDCALVCLKLKFPTFNAMNMFGTPIFANIRTMVTQQQNRQRHWEDIGQNLRINGAILSRMDQGSVGPLLTMSNLLEEWINSSSEDQSTFRESYVKWYQRITQIELDTIIEIICDTP</sequence>
<gene>
    <name evidence="2" type="ORF">DSTB1V02_LOCUS5225</name>
</gene>
<evidence type="ECO:0000313" key="2">
    <source>
        <dbReference type="EMBL" id="CAD7245351.1"/>
    </source>
</evidence>
<protein>
    <recommendedName>
        <fullName evidence="1">CARD domain-containing protein</fullName>
    </recommendedName>
</protein>
<organism evidence="2">
    <name type="scientific">Darwinula stevensoni</name>
    <dbReference type="NCBI Taxonomy" id="69355"/>
    <lineage>
        <taxon>Eukaryota</taxon>
        <taxon>Metazoa</taxon>
        <taxon>Ecdysozoa</taxon>
        <taxon>Arthropoda</taxon>
        <taxon>Crustacea</taxon>
        <taxon>Oligostraca</taxon>
        <taxon>Ostracoda</taxon>
        <taxon>Podocopa</taxon>
        <taxon>Podocopida</taxon>
        <taxon>Darwinulocopina</taxon>
        <taxon>Darwinuloidea</taxon>
        <taxon>Darwinulidae</taxon>
        <taxon>Darwinula</taxon>
    </lineage>
</organism>
<dbReference type="CDD" id="cd01671">
    <property type="entry name" value="CARD"/>
    <property type="match status" value="1"/>
</dbReference>
<dbReference type="AlphaFoldDB" id="A0A7R8X7R0"/>
<dbReference type="GO" id="GO:0042981">
    <property type="term" value="P:regulation of apoptotic process"/>
    <property type="evidence" value="ECO:0007669"/>
    <property type="project" value="InterPro"/>
</dbReference>
<dbReference type="SUPFAM" id="SSF47986">
    <property type="entry name" value="DEATH domain"/>
    <property type="match status" value="1"/>
</dbReference>
<dbReference type="InterPro" id="IPR001315">
    <property type="entry name" value="CARD"/>
</dbReference>
<proteinExistence type="predicted"/>